<protein>
    <submittedName>
        <fullName evidence="2">Copper resistance protein B</fullName>
    </submittedName>
</protein>
<dbReference type="InterPro" id="IPR036709">
    <property type="entry name" value="Autotransporte_beta_dom_sf"/>
</dbReference>
<accession>A0A969WAL0</accession>
<sequence>MMKPANKNLTQMLAAALATAIAAPALAAGDHMAGMLGTVPPIHTDPTVGYAALNQNEWRGGDGSNTYRWDGEAWYGSSFNRLWLKTEGSLDTDTGTLDDTEAQALLSHAISPFFDLQAGVRYDIKTAPSRGWATLGFEGLAPMFWDLGAYLYASDAGHYGARLEGSYDLYLTQRLVLQPQFELNAYAKRDARRGQGSGLSDLDAGLRLRYEIRREFAPYIGLSYERLYGDTGRYARADGEDSSKLLFVAGIRLWL</sequence>
<dbReference type="Pfam" id="PF05275">
    <property type="entry name" value="CopB"/>
    <property type="match status" value="1"/>
</dbReference>
<feature type="signal peptide" evidence="1">
    <location>
        <begin position="1"/>
        <end position="27"/>
    </location>
</feature>
<gene>
    <name evidence="2" type="ORF">G7Y82_11670</name>
</gene>
<dbReference type="GO" id="GO:0006878">
    <property type="term" value="P:intracellular copper ion homeostasis"/>
    <property type="evidence" value="ECO:0007669"/>
    <property type="project" value="InterPro"/>
</dbReference>
<dbReference type="InterPro" id="IPR007939">
    <property type="entry name" value="Cu-R_B_prcur"/>
</dbReference>
<feature type="chain" id="PRO_5037585596" evidence="1">
    <location>
        <begin position="28"/>
        <end position="255"/>
    </location>
</feature>
<evidence type="ECO:0000313" key="3">
    <source>
        <dbReference type="Proteomes" id="UP000653472"/>
    </source>
</evidence>
<keyword evidence="1" id="KW-0732">Signal</keyword>
<evidence type="ECO:0000313" key="2">
    <source>
        <dbReference type="EMBL" id="NKF22979.1"/>
    </source>
</evidence>
<dbReference type="GO" id="GO:0005507">
    <property type="term" value="F:copper ion binding"/>
    <property type="evidence" value="ECO:0007669"/>
    <property type="project" value="InterPro"/>
</dbReference>
<comment type="caution">
    <text evidence="2">The sequence shown here is derived from an EMBL/GenBank/DDBJ whole genome shotgun (WGS) entry which is preliminary data.</text>
</comment>
<dbReference type="SUPFAM" id="SSF103515">
    <property type="entry name" value="Autotransporter"/>
    <property type="match status" value="1"/>
</dbReference>
<dbReference type="EMBL" id="JAAVXB010000006">
    <property type="protein sequence ID" value="NKF22979.1"/>
    <property type="molecule type" value="Genomic_DNA"/>
</dbReference>
<keyword evidence="3" id="KW-1185">Reference proteome</keyword>
<dbReference type="GO" id="GO:0009279">
    <property type="term" value="C:cell outer membrane"/>
    <property type="evidence" value="ECO:0007669"/>
    <property type="project" value="InterPro"/>
</dbReference>
<dbReference type="AlphaFoldDB" id="A0A969WAL0"/>
<reference evidence="2" key="1">
    <citation type="submission" date="2020-03" db="EMBL/GenBank/DDBJ databases">
        <title>Solimonas marina sp. nov., isolated from deep seawater of the Pacific Ocean.</title>
        <authorList>
            <person name="Liu X."/>
            <person name="Lai Q."/>
            <person name="Sun F."/>
            <person name="Gai Y."/>
            <person name="Li G."/>
            <person name="Shao Z."/>
        </authorList>
    </citation>
    <scope>NUCLEOTIDE SEQUENCE</scope>
    <source>
        <strain evidence="2">C16B3</strain>
    </source>
</reference>
<proteinExistence type="predicted"/>
<evidence type="ECO:0000256" key="1">
    <source>
        <dbReference type="SAM" id="SignalP"/>
    </source>
</evidence>
<dbReference type="Proteomes" id="UP000653472">
    <property type="component" value="Unassembled WGS sequence"/>
</dbReference>
<organism evidence="2 3">
    <name type="scientific">Solimonas marina</name>
    <dbReference type="NCBI Taxonomy" id="2714601"/>
    <lineage>
        <taxon>Bacteria</taxon>
        <taxon>Pseudomonadati</taxon>
        <taxon>Pseudomonadota</taxon>
        <taxon>Gammaproteobacteria</taxon>
        <taxon>Nevskiales</taxon>
        <taxon>Nevskiaceae</taxon>
        <taxon>Solimonas</taxon>
    </lineage>
</organism>
<name>A0A969WAL0_9GAMM</name>